<proteinExistence type="inferred from homology"/>
<dbReference type="EMBL" id="SDEE01000253">
    <property type="protein sequence ID" value="RXW18609.1"/>
    <property type="molecule type" value="Genomic_DNA"/>
</dbReference>
<dbReference type="OrthoDB" id="2832284at2759"/>
<dbReference type="Gene3D" id="3.20.20.140">
    <property type="entry name" value="Metal-dependent hydrolases"/>
    <property type="match status" value="1"/>
</dbReference>
<evidence type="ECO:0000313" key="7">
    <source>
        <dbReference type="Proteomes" id="UP000290288"/>
    </source>
</evidence>
<protein>
    <recommendedName>
        <fullName evidence="5">Amidohydrolase-related domain-containing protein</fullName>
    </recommendedName>
</protein>
<accession>A0A4Q2DG33</accession>
<evidence type="ECO:0000256" key="3">
    <source>
        <dbReference type="RuleBase" id="RU366045"/>
    </source>
</evidence>
<evidence type="ECO:0000313" key="6">
    <source>
        <dbReference type="EMBL" id="RXW18609.1"/>
    </source>
</evidence>
<keyword evidence="4" id="KW-0732">Signal</keyword>
<dbReference type="GO" id="GO:0016787">
    <property type="term" value="F:hydrolase activity"/>
    <property type="evidence" value="ECO:0007669"/>
    <property type="project" value="InterPro"/>
</dbReference>
<feature type="signal peptide" evidence="4">
    <location>
        <begin position="1"/>
        <end position="21"/>
    </location>
</feature>
<dbReference type="SUPFAM" id="SSF51556">
    <property type="entry name" value="Metallo-dependent hydrolases"/>
    <property type="match status" value="1"/>
</dbReference>
<comment type="similarity">
    <text evidence="3">Belongs to the metallo-dependent hydrolases superfamily.</text>
</comment>
<feature type="chain" id="PRO_5020390781" description="Amidohydrolase-related domain-containing protein" evidence="4">
    <location>
        <begin position="22"/>
        <end position="410"/>
    </location>
</feature>
<dbReference type="AlphaFoldDB" id="A0A4Q2DG33"/>
<dbReference type="GO" id="GO:0019748">
    <property type="term" value="P:secondary metabolic process"/>
    <property type="evidence" value="ECO:0007669"/>
    <property type="project" value="TreeGrafter"/>
</dbReference>
<dbReference type="InterPro" id="IPR006680">
    <property type="entry name" value="Amidohydro-rel"/>
</dbReference>
<evidence type="ECO:0000256" key="4">
    <source>
        <dbReference type="SAM" id="SignalP"/>
    </source>
</evidence>
<dbReference type="PANTHER" id="PTHR21240:SF32">
    <property type="entry name" value="AMIDOHYDROLASE-RELATED DOMAIN-CONTAINING PROTEIN"/>
    <property type="match status" value="1"/>
</dbReference>
<dbReference type="STRING" id="2316362.A0A4Q2DG33"/>
<keyword evidence="1 3" id="KW-0210">Decarboxylase</keyword>
<dbReference type="Pfam" id="PF04909">
    <property type="entry name" value="Amidohydro_2"/>
    <property type="match status" value="1"/>
</dbReference>
<dbReference type="InterPro" id="IPR032466">
    <property type="entry name" value="Metal_Hydrolase"/>
</dbReference>
<reference evidence="6 7" key="1">
    <citation type="submission" date="2019-01" db="EMBL/GenBank/DDBJ databases">
        <title>Draft genome sequence of Psathyrella aberdarensis IHI B618.</title>
        <authorList>
            <person name="Buettner E."/>
            <person name="Kellner H."/>
        </authorList>
    </citation>
    <scope>NUCLEOTIDE SEQUENCE [LARGE SCALE GENOMIC DNA]</scope>
    <source>
        <strain evidence="6 7">IHI B618</strain>
    </source>
</reference>
<evidence type="ECO:0000259" key="5">
    <source>
        <dbReference type="Pfam" id="PF04909"/>
    </source>
</evidence>
<gene>
    <name evidence="6" type="ORF">EST38_g7247</name>
</gene>
<dbReference type="GO" id="GO:0005829">
    <property type="term" value="C:cytosol"/>
    <property type="evidence" value="ECO:0007669"/>
    <property type="project" value="TreeGrafter"/>
</dbReference>
<keyword evidence="7" id="KW-1185">Reference proteome</keyword>
<dbReference type="GO" id="GO:0016831">
    <property type="term" value="F:carboxy-lyase activity"/>
    <property type="evidence" value="ECO:0007669"/>
    <property type="project" value="UniProtKB-KW"/>
</dbReference>
<evidence type="ECO:0000256" key="2">
    <source>
        <dbReference type="ARBA" id="ARBA00023239"/>
    </source>
</evidence>
<dbReference type="InterPro" id="IPR032465">
    <property type="entry name" value="ACMSD"/>
</dbReference>
<name>A0A4Q2DG33_9AGAR</name>
<dbReference type="PANTHER" id="PTHR21240">
    <property type="entry name" value="2-AMINO-3-CARBOXYLMUCONATE-6-SEMIALDEHYDE DECARBOXYLASE"/>
    <property type="match status" value="1"/>
</dbReference>
<comment type="caution">
    <text evidence="6">The sequence shown here is derived from an EMBL/GenBank/DDBJ whole genome shotgun (WGS) entry which is preliminary data.</text>
</comment>
<evidence type="ECO:0000256" key="1">
    <source>
        <dbReference type="ARBA" id="ARBA00022793"/>
    </source>
</evidence>
<organism evidence="6 7">
    <name type="scientific">Candolleomyces aberdarensis</name>
    <dbReference type="NCBI Taxonomy" id="2316362"/>
    <lineage>
        <taxon>Eukaryota</taxon>
        <taxon>Fungi</taxon>
        <taxon>Dikarya</taxon>
        <taxon>Basidiomycota</taxon>
        <taxon>Agaricomycotina</taxon>
        <taxon>Agaricomycetes</taxon>
        <taxon>Agaricomycetidae</taxon>
        <taxon>Agaricales</taxon>
        <taxon>Agaricineae</taxon>
        <taxon>Psathyrellaceae</taxon>
        <taxon>Candolleomyces</taxon>
    </lineage>
</organism>
<dbReference type="Proteomes" id="UP000290288">
    <property type="component" value="Unassembled WGS sequence"/>
</dbReference>
<keyword evidence="2 3" id="KW-0456">Lyase</keyword>
<sequence length="410" mass="45427">MKTKSVLVSVFIAVTASLVQAAPASIEDSIASHASRDGIALSVIDSTPTILAAIADTYRDKGVEYTQGNRRRSAKPVVRRGVGNIFDVHSHAIPDWYRAITPFAGGNVASGSGGGFATPQWNVSAHMAFMDTIGISHSVLGFTGPSANAYFGDKARTIALARLINEQLAAFARTYPDTFSFFASIPLPYVEESITELKYAVNELGAVGIALMSNHEGLYLGYDLFTPFWEALDGLGGRQIVYVHPTTPYLKVNDQWIPANPYFEMDQSRMEFYMETARTFMDLTVKQTIHNFTNTHFVLPHVGGAFPVMIDRVLKTMHTDLYEASLEIYRTRFWWDSASPTYFHQIGGLLAYDIPKGNLLYGTDFPFINAAVTAADFESIMAYPGLTDEEKEDLLSRNYQQLFGDKLHFS</sequence>
<feature type="domain" description="Amidohydrolase-related" evidence="5">
    <location>
        <begin position="87"/>
        <end position="403"/>
    </location>
</feature>